<dbReference type="PROSITE" id="PS50292">
    <property type="entry name" value="PEROXIDASE_3"/>
    <property type="match status" value="1"/>
</dbReference>
<dbReference type="PANTHER" id="PTHR11475:SF135">
    <property type="entry name" value="EOSINOPHIL PEROXIDASE"/>
    <property type="match status" value="1"/>
</dbReference>
<evidence type="ECO:0000313" key="1">
    <source>
        <dbReference type="Ensembl" id="ENSSCAP00000005123.1"/>
    </source>
</evidence>
<dbReference type="Pfam" id="PF03098">
    <property type="entry name" value="An_peroxidase"/>
    <property type="match status" value="2"/>
</dbReference>
<dbReference type="GO" id="GO:0004601">
    <property type="term" value="F:peroxidase activity"/>
    <property type="evidence" value="ECO:0007669"/>
    <property type="project" value="InterPro"/>
</dbReference>
<name>A0A8C9MLN1_SERCA</name>
<dbReference type="GO" id="GO:0006979">
    <property type="term" value="P:response to oxidative stress"/>
    <property type="evidence" value="ECO:0007669"/>
    <property type="project" value="InterPro"/>
</dbReference>
<dbReference type="GO" id="GO:0005615">
    <property type="term" value="C:extracellular space"/>
    <property type="evidence" value="ECO:0007669"/>
    <property type="project" value="TreeGrafter"/>
</dbReference>
<dbReference type="InterPro" id="IPR010255">
    <property type="entry name" value="Haem_peroxidase_sf"/>
</dbReference>
<dbReference type="Gene3D" id="1.10.640.10">
    <property type="entry name" value="Haem peroxidase domain superfamily, animal type"/>
    <property type="match status" value="3"/>
</dbReference>
<sequence length="554" mass="61874">CGAGVSEVQSDSSLLSIIAEARQLVDARYLQRKLEEKIVNPIDFLKHLKDPIGRTRSAVRVADYLETTLKLLKRKLHLSGEQSFNVTVVTPDQQKEKISKDTGSDYQTRSIKCPERDFYGTITGECNNRLNHSHLGYSNCAFALWLPAVYEDGVSVPRGASEGKRYSGFPLPLVRVGKVFNEIAHTANKNVTADPQLSLVFMHWGQCHVNHDIDLAPASGEGATLEPQCHSSCAFKPPCFPIKPWALSSDTCMPFMQSASVCGPGTFRQEQLNAATSFIDASTMYGSDSALARSLRNLSSQLGLMAVNKHFWDVGLELLSANIPCDKRVTENLGLSAIHTLFVREHKNHLATELRKLNPHWDGEKDYLPLLLAEETSKWIPLYSDYNEKVDPRASDVFSLPLIRGMVVDHAKLMKQNKLLIEELQNHLFEQTEVMGLDLGAMNMQWGRDHSLPGYNALRGFCGLSQPQTVEELSEVFWWENLGVFTPQHLQALRKISVLRVICGNTHIKKIPRDAIHHFHPTLFPASSFEADGKSLKIQPVLDLGNVSSKDLIP</sequence>
<organism evidence="1 2">
    <name type="scientific">Serinus canaria</name>
    <name type="common">Island canary</name>
    <name type="synonym">Fringilla canaria</name>
    <dbReference type="NCBI Taxonomy" id="9135"/>
    <lineage>
        <taxon>Eukaryota</taxon>
        <taxon>Metazoa</taxon>
        <taxon>Chordata</taxon>
        <taxon>Craniata</taxon>
        <taxon>Vertebrata</taxon>
        <taxon>Euteleostomi</taxon>
        <taxon>Archelosauria</taxon>
        <taxon>Archosauria</taxon>
        <taxon>Dinosauria</taxon>
        <taxon>Saurischia</taxon>
        <taxon>Theropoda</taxon>
        <taxon>Coelurosauria</taxon>
        <taxon>Aves</taxon>
        <taxon>Neognathae</taxon>
        <taxon>Neoaves</taxon>
        <taxon>Telluraves</taxon>
        <taxon>Australaves</taxon>
        <taxon>Passeriformes</taxon>
        <taxon>Passeroidea</taxon>
        <taxon>Fringillidae</taxon>
        <taxon>Carduelinae</taxon>
        <taxon>Serinus</taxon>
    </lineage>
</organism>
<dbReference type="GO" id="GO:0042742">
    <property type="term" value="P:defense response to bacterium"/>
    <property type="evidence" value="ECO:0007669"/>
    <property type="project" value="TreeGrafter"/>
</dbReference>
<dbReference type="SUPFAM" id="SSF48113">
    <property type="entry name" value="Heme-dependent peroxidases"/>
    <property type="match status" value="1"/>
</dbReference>
<reference evidence="1" key="2">
    <citation type="submission" date="2025-09" db="UniProtKB">
        <authorList>
            <consortium name="Ensembl"/>
        </authorList>
    </citation>
    <scope>IDENTIFICATION</scope>
</reference>
<dbReference type="Ensembl" id="ENSSCAT00000005897.1">
    <property type="protein sequence ID" value="ENSSCAP00000005123.1"/>
    <property type="gene ID" value="ENSSCAG00000004077.1"/>
</dbReference>
<dbReference type="InterPro" id="IPR019791">
    <property type="entry name" value="Haem_peroxidase_animal"/>
</dbReference>
<reference evidence="1" key="1">
    <citation type="submission" date="2025-08" db="UniProtKB">
        <authorList>
            <consortium name="Ensembl"/>
        </authorList>
    </citation>
    <scope>IDENTIFICATION</scope>
</reference>
<evidence type="ECO:0000313" key="2">
    <source>
        <dbReference type="Proteomes" id="UP000694409"/>
    </source>
</evidence>
<dbReference type="GeneTree" id="ENSGT00940000160488"/>
<dbReference type="AlphaFoldDB" id="A0A8C9MLN1"/>
<dbReference type="PANTHER" id="PTHR11475">
    <property type="entry name" value="OXIDASE/PEROXIDASE"/>
    <property type="match status" value="1"/>
</dbReference>
<evidence type="ECO:0008006" key="3">
    <source>
        <dbReference type="Google" id="ProtNLM"/>
    </source>
</evidence>
<dbReference type="GO" id="GO:0020037">
    <property type="term" value="F:heme binding"/>
    <property type="evidence" value="ECO:0007669"/>
    <property type="project" value="InterPro"/>
</dbReference>
<protein>
    <recommendedName>
        <fullName evidence="3">Peroxidase</fullName>
    </recommendedName>
</protein>
<proteinExistence type="predicted"/>
<accession>A0A8C9MLN1</accession>
<keyword evidence="2" id="KW-1185">Reference proteome</keyword>
<dbReference type="Proteomes" id="UP000694409">
    <property type="component" value="Unassembled WGS sequence"/>
</dbReference>
<dbReference type="InterPro" id="IPR037120">
    <property type="entry name" value="Haem_peroxidase_sf_animal"/>
</dbReference>